<reference evidence="9 10" key="1">
    <citation type="submission" date="2020-08" db="EMBL/GenBank/DDBJ databases">
        <title>Genomic Encyclopedia of Type Strains, Phase III (KMG-III): the genomes of soil and plant-associated and newly described type strains.</title>
        <authorList>
            <person name="Whitman W."/>
        </authorList>
    </citation>
    <scope>NUCLEOTIDE SEQUENCE [LARGE SCALE GENOMIC DNA]</scope>
    <source>
        <strain evidence="9 10">CECT 8897</strain>
    </source>
</reference>
<feature type="transmembrane region" description="Helical" evidence="7">
    <location>
        <begin position="63"/>
        <end position="83"/>
    </location>
</feature>
<dbReference type="GO" id="GO:0005886">
    <property type="term" value="C:plasma membrane"/>
    <property type="evidence" value="ECO:0007669"/>
    <property type="project" value="UniProtKB-SubCell"/>
</dbReference>
<keyword evidence="2" id="KW-0813">Transport</keyword>
<evidence type="ECO:0000256" key="2">
    <source>
        <dbReference type="ARBA" id="ARBA00022448"/>
    </source>
</evidence>
<dbReference type="RefSeq" id="WP_183439447.1">
    <property type="nucleotide sequence ID" value="NZ_JACHXD010000001.1"/>
</dbReference>
<evidence type="ECO:0000256" key="5">
    <source>
        <dbReference type="ARBA" id="ARBA00022989"/>
    </source>
</evidence>
<dbReference type="Proteomes" id="UP000541535">
    <property type="component" value="Unassembled WGS sequence"/>
</dbReference>
<keyword evidence="5 7" id="KW-1133">Transmembrane helix</keyword>
<proteinExistence type="predicted"/>
<feature type="transmembrane region" description="Helical" evidence="7">
    <location>
        <begin position="208"/>
        <end position="228"/>
    </location>
</feature>
<feature type="transmembrane region" description="Helical" evidence="7">
    <location>
        <begin position="240"/>
        <end position="259"/>
    </location>
</feature>
<dbReference type="PANTHER" id="PTHR42718">
    <property type="entry name" value="MAJOR FACILITATOR SUPERFAMILY MULTIDRUG TRANSPORTER MFSC"/>
    <property type="match status" value="1"/>
</dbReference>
<feature type="transmembrane region" description="Helical" evidence="7">
    <location>
        <begin position="20"/>
        <end position="43"/>
    </location>
</feature>
<dbReference type="SUPFAM" id="SSF103473">
    <property type="entry name" value="MFS general substrate transporter"/>
    <property type="match status" value="1"/>
</dbReference>
<dbReference type="InterPro" id="IPR020846">
    <property type="entry name" value="MFS_dom"/>
</dbReference>
<dbReference type="InterPro" id="IPR011701">
    <property type="entry name" value="MFS"/>
</dbReference>
<dbReference type="InterPro" id="IPR036259">
    <property type="entry name" value="MFS_trans_sf"/>
</dbReference>
<dbReference type="Gene3D" id="1.20.1250.20">
    <property type="entry name" value="MFS general substrate transporter like domains"/>
    <property type="match status" value="1"/>
</dbReference>
<evidence type="ECO:0000256" key="6">
    <source>
        <dbReference type="ARBA" id="ARBA00023136"/>
    </source>
</evidence>
<dbReference type="GO" id="GO:0022857">
    <property type="term" value="F:transmembrane transporter activity"/>
    <property type="evidence" value="ECO:0007669"/>
    <property type="project" value="InterPro"/>
</dbReference>
<dbReference type="CDD" id="cd17321">
    <property type="entry name" value="MFS_MMR_MDR_like"/>
    <property type="match status" value="1"/>
</dbReference>
<comment type="subcellular location">
    <subcellularLocation>
        <location evidence="1">Cell membrane</location>
        <topology evidence="1">Multi-pass membrane protein</topology>
    </subcellularLocation>
</comment>
<feature type="transmembrane region" description="Helical" evidence="7">
    <location>
        <begin position="415"/>
        <end position="433"/>
    </location>
</feature>
<evidence type="ECO:0000256" key="4">
    <source>
        <dbReference type="ARBA" id="ARBA00022692"/>
    </source>
</evidence>
<comment type="caution">
    <text evidence="9">The sequence shown here is derived from an EMBL/GenBank/DDBJ whole genome shotgun (WGS) entry which is preliminary data.</text>
</comment>
<feature type="transmembrane region" description="Helical" evidence="7">
    <location>
        <begin position="343"/>
        <end position="359"/>
    </location>
</feature>
<feature type="transmembrane region" description="Helical" evidence="7">
    <location>
        <begin position="176"/>
        <end position="196"/>
    </location>
</feature>
<feature type="transmembrane region" description="Helical" evidence="7">
    <location>
        <begin position="306"/>
        <end position="331"/>
    </location>
</feature>
<evidence type="ECO:0000256" key="7">
    <source>
        <dbReference type="SAM" id="Phobius"/>
    </source>
</evidence>
<evidence type="ECO:0000259" key="8">
    <source>
        <dbReference type="PROSITE" id="PS50850"/>
    </source>
</evidence>
<sequence length="468" mass="46874">MSSPIVLPPALLRPHLPPWVAVAIACLSSFMVVMDGAIVNVALPSMQAELGLSASQLPWVVDAYLLVLGGCMLLAARAGDLFGRRRVLQAGLAVFTLASLAGGLAASPTLLLGARAVQGLGAAALATSTLAVIVAVYPHGAARGRAISCWAASSAIASACGVLIGAVLTAQAGWRWVMFVNVPPGLLLMAAVSLSLQGGGAAAARDRPPLDLAGAASVTLGMGALIYGLSQGAVLGWSSAPVRLALAAAALLLAAFLQCERRVAQPLLPLAIFRLHNVRMGNIVVLGLGASLTAASYLSSLVLQQVAGYGVLDTGLALLPMSLALAVAAIVSRPLLDGGLRRLPFYGGLCSAAGLQWLSHLPAQPVFANDVLGPTVLTGLGLGLMLMTATHTALAGVPGREAGLASGLFNTARQLGAALGIALLSTLAHAIAAQQSPLAGYQAAFSATAVLSLAAALASLALRPSAPA</sequence>
<name>A0A7W5FSG5_9BURK</name>
<feature type="transmembrane region" description="Helical" evidence="7">
    <location>
        <begin position="117"/>
        <end position="137"/>
    </location>
</feature>
<dbReference type="Gene3D" id="1.20.1720.10">
    <property type="entry name" value="Multidrug resistance protein D"/>
    <property type="match status" value="1"/>
</dbReference>
<evidence type="ECO:0000256" key="3">
    <source>
        <dbReference type="ARBA" id="ARBA00022475"/>
    </source>
</evidence>
<keyword evidence="3" id="KW-1003">Cell membrane</keyword>
<feature type="transmembrane region" description="Helical" evidence="7">
    <location>
        <begin position="280"/>
        <end position="300"/>
    </location>
</feature>
<feature type="transmembrane region" description="Helical" evidence="7">
    <location>
        <begin position="90"/>
        <end position="111"/>
    </location>
</feature>
<keyword evidence="10" id="KW-1185">Reference proteome</keyword>
<keyword evidence="6 7" id="KW-0472">Membrane</keyword>
<evidence type="ECO:0000313" key="9">
    <source>
        <dbReference type="EMBL" id="MBB3117516.1"/>
    </source>
</evidence>
<feature type="transmembrane region" description="Helical" evidence="7">
    <location>
        <begin position="439"/>
        <end position="462"/>
    </location>
</feature>
<feature type="domain" description="Major facilitator superfamily (MFS) profile" evidence="8">
    <location>
        <begin position="21"/>
        <end position="467"/>
    </location>
</feature>
<evidence type="ECO:0000256" key="1">
    <source>
        <dbReference type="ARBA" id="ARBA00004651"/>
    </source>
</evidence>
<evidence type="ECO:0000313" key="10">
    <source>
        <dbReference type="Proteomes" id="UP000541535"/>
    </source>
</evidence>
<feature type="transmembrane region" description="Helical" evidence="7">
    <location>
        <begin position="371"/>
        <end position="394"/>
    </location>
</feature>
<feature type="transmembrane region" description="Helical" evidence="7">
    <location>
        <begin position="149"/>
        <end position="170"/>
    </location>
</feature>
<dbReference type="EMBL" id="JACHXD010000001">
    <property type="protein sequence ID" value="MBB3117516.1"/>
    <property type="molecule type" value="Genomic_DNA"/>
</dbReference>
<organism evidence="9 10">
    <name type="scientific">Pseudoduganella violacea</name>
    <dbReference type="NCBI Taxonomy" id="1715466"/>
    <lineage>
        <taxon>Bacteria</taxon>
        <taxon>Pseudomonadati</taxon>
        <taxon>Pseudomonadota</taxon>
        <taxon>Betaproteobacteria</taxon>
        <taxon>Burkholderiales</taxon>
        <taxon>Oxalobacteraceae</taxon>
        <taxon>Telluria group</taxon>
        <taxon>Pseudoduganella</taxon>
    </lineage>
</organism>
<keyword evidence="4 7" id="KW-0812">Transmembrane</keyword>
<dbReference type="PROSITE" id="PS50850">
    <property type="entry name" value="MFS"/>
    <property type="match status" value="1"/>
</dbReference>
<protein>
    <submittedName>
        <fullName evidence="9">EmrB/QacA subfamily drug resistance transporter</fullName>
    </submittedName>
</protein>
<accession>A0A7W5FSG5</accession>
<dbReference type="PANTHER" id="PTHR42718:SF46">
    <property type="entry name" value="BLR6921 PROTEIN"/>
    <property type="match status" value="1"/>
</dbReference>
<dbReference type="AlphaFoldDB" id="A0A7W5FSG5"/>
<gene>
    <name evidence="9" type="ORF">FHS03_000535</name>
</gene>
<dbReference type="Pfam" id="PF07690">
    <property type="entry name" value="MFS_1"/>
    <property type="match status" value="1"/>
</dbReference>